<dbReference type="Proteomes" id="UP000316621">
    <property type="component" value="Chromosome 2"/>
</dbReference>
<dbReference type="InterPro" id="IPR051029">
    <property type="entry name" value="mRNA_Capping_Enz/RNA_Phosphat"/>
</dbReference>
<gene>
    <name evidence="2" type="ORF">C5167_018911</name>
</gene>
<proteinExistence type="predicted"/>
<dbReference type="Gramene" id="RZC50478">
    <property type="protein sequence ID" value="RZC50478"/>
    <property type="gene ID" value="C5167_018911"/>
</dbReference>
<dbReference type="STRING" id="3469.A0A4Y7ISK9"/>
<dbReference type="Pfam" id="PF01331">
    <property type="entry name" value="mRNA_cap_enzyme"/>
    <property type="match status" value="1"/>
</dbReference>
<evidence type="ECO:0000313" key="2">
    <source>
        <dbReference type="EMBL" id="RZC50478.1"/>
    </source>
</evidence>
<dbReference type="SUPFAM" id="SSF56091">
    <property type="entry name" value="DNA ligase/mRNA capping enzyme, catalytic domain"/>
    <property type="match status" value="1"/>
</dbReference>
<dbReference type="GO" id="GO:0006370">
    <property type="term" value="P:7-methylguanosine mRNA capping"/>
    <property type="evidence" value="ECO:0007669"/>
    <property type="project" value="InterPro"/>
</dbReference>
<evidence type="ECO:0000313" key="3">
    <source>
        <dbReference type="Proteomes" id="UP000316621"/>
    </source>
</evidence>
<dbReference type="PANTHER" id="PTHR10367:SF17">
    <property type="entry name" value="MRNA-CAPPING ENZYME"/>
    <property type="match status" value="1"/>
</dbReference>
<dbReference type="PANTHER" id="PTHR10367">
    <property type="entry name" value="MRNA-CAPPING ENZYME"/>
    <property type="match status" value="1"/>
</dbReference>
<dbReference type="Gene3D" id="3.30.1490.430">
    <property type="match status" value="1"/>
</dbReference>
<dbReference type="InterPro" id="IPR001339">
    <property type="entry name" value="mRNA_cap_enzyme_adenylation"/>
</dbReference>
<organism evidence="2 3">
    <name type="scientific">Papaver somniferum</name>
    <name type="common">Opium poppy</name>
    <dbReference type="NCBI Taxonomy" id="3469"/>
    <lineage>
        <taxon>Eukaryota</taxon>
        <taxon>Viridiplantae</taxon>
        <taxon>Streptophyta</taxon>
        <taxon>Embryophyta</taxon>
        <taxon>Tracheophyta</taxon>
        <taxon>Spermatophyta</taxon>
        <taxon>Magnoliopsida</taxon>
        <taxon>Ranunculales</taxon>
        <taxon>Papaveraceae</taxon>
        <taxon>Papaveroideae</taxon>
        <taxon>Papaver</taxon>
    </lineage>
</organism>
<dbReference type="GO" id="GO:0005524">
    <property type="term" value="F:ATP binding"/>
    <property type="evidence" value="ECO:0007669"/>
    <property type="project" value="InterPro"/>
</dbReference>
<sequence>MRFPMKQTNEGLGRDTHHLTLLDGMMEEVIEPRNLERQYIHQSRNPDYRYDLEPFRVRRKDFWLLSTVTKLLQEFIPKKLSHEADGLIFQGWHDPYVPRTHEGLLKWKYPEMNYIDFLFEIVDS</sequence>
<dbReference type="AlphaFoldDB" id="A0A4Y7ISK9"/>
<dbReference type="GO" id="GO:0004484">
    <property type="term" value="F:mRNA guanylyltransferase activity"/>
    <property type="evidence" value="ECO:0007669"/>
    <property type="project" value="InterPro"/>
</dbReference>
<feature type="domain" description="mRNA capping enzyme adenylation" evidence="1">
    <location>
        <begin position="27"/>
        <end position="108"/>
    </location>
</feature>
<name>A0A4Y7ISK9_PAPSO</name>
<protein>
    <recommendedName>
        <fullName evidence="1">mRNA capping enzyme adenylation domain-containing protein</fullName>
    </recommendedName>
</protein>
<dbReference type="EMBL" id="CM010716">
    <property type="protein sequence ID" value="RZC50478.1"/>
    <property type="molecule type" value="Genomic_DNA"/>
</dbReference>
<accession>A0A4Y7ISK9</accession>
<reference evidence="2 3" key="1">
    <citation type="journal article" date="2018" name="Science">
        <title>The opium poppy genome and morphinan production.</title>
        <authorList>
            <person name="Guo L."/>
            <person name="Winzer T."/>
            <person name="Yang X."/>
            <person name="Li Y."/>
            <person name="Ning Z."/>
            <person name="He Z."/>
            <person name="Teodor R."/>
            <person name="Lu Y."/>
            <person name="Bowser T.A."/>
            <person name="Graham I.A."/>
            <person name="Ye K."/>
        </authorList>
    </citation>
    <scope>NUCLEOTIDE SEQUENCE [LARGE SCALE GENOMIC DNA]</scope>
    <source>
        <strain evidence="3">cv. HN1</strain>
        <tissue evidence="2">Leaves</tissue>
    </source>
</reference>
<evidence type="ECO:0000259" key="1">
    <source>
        <dbReference type="Pfam" id="PF01331"/>
    </source>
</evidence>
<keyword evidence="3" id="KW-1185">Reference proteome</keyword>